<evidence type="ECO:0000259" key="10">
    <source>
        <dbReference type="PROSITE" id="PS50928"/>
    </source>
</evidence>
<evidence type="ECO:0000256" key="6">
    <source>
        <dbReference type="ARBA" id="ARBA00022927"/>
    </source>
</evidence>
<name>A0A5N3P4G4_9HYPH</name>
<dbReference type="SUPFAM" id="SSF161098">
    <property type="entry name" value="MetI-like"/>
    <property type="match status" value="1"/>
</dbReference>
<dbReference type="Proteomes" id="UP000325684">
    <property type="component" value="Unassembled WGS sequence"/>
</dbReference>
<evidence type="ECO:0000256" key="1">
    <source>
        <dbReference type="ARBA" id="ARBA00004651"/>
    </source>
</evidence>
<feature type="domain" description="ABC transmembrane type-1" evidence="10">
    <location>
        <begin position="1"/>
        <end position="67"/>
    </location>
</feature>
<dbReference type="GO" id="GO:0055085">
    <property type="term" value="P:transmembrane transport"/>
    <property type="evidence" value="ECO:0007669"/>
    <property type="project" value="InterPro"/>
</dbReference>
<evidence type="ECO:0000256" key="9">
    <source>
        <dbReference type="RuleBase" id="RU363032"/>
    </source>
</evidence>
<dbReference type="EMBL" id="VCMV01000066">
    <property type="protein sequence ID" value="KAB0264614.1"/>
    <property type="molecule type" value="Genomic_DNA"/>
</dbReference>
<dbReference type="PANTHER" id="PTHR43386">
    <property type="entry name" value="OLIGOPEPTIDE TRANSPORT SYSTEM PERMEASE PROTEIN APPC"/>
    <property type="match status" value="1"/>
</dbReference>
<keyword evidence="3" id="KW-1003">Cell membrane</keyword>
<proteinExistence type="inferred from homology"/>
<keyword evidence="7 9" id="KW-1133">Transmembrane helix</keyword>
<feature type="non-terminal residue" evidence="11">
    <location>
        <position position="67"/>
    </location>
</feature>
<keyword evidence="5" id="KW-0571">Peptide transport</keyword>
<evidence type="ECO:0000313" key="11">
    <source>
        <dbReference type="EMBL" id="KAB0264614.1"/>
    </source>
</evidence>
<evidence type="ECO:0000256" key="7">
    <source>
        <dbReference type="ARBA" id="ARBA00022989"/>
    </source>
</evidence>
<comment type="subcellular location">
    <subcellularLocation>
        <location evidence="1 9">Cell membrane</location>
        <topology evidence="1 9">Multi-pass membrane protein</topology>
    </subcellularLocation>
</comment>
<feature type="transmembrane region" description="Helical" evidence="9">
    <location>
        <begin position="12"/>
        <end position="31"/>
    </location>
</feature>
<dbReference type="GO" id="GO:0015031">
    <property type="term" value="P:protein transport"/>
    <property type="evidence" value="ECO:0007669"/>
    <property type="project" value="UniProtKB-KW"/>
</dbReference>
<evidence type="ECO:0000256" key="4">
    <source>
        <dbReference type="ARBA" id="ARBA00022692"/>
    </source>
</evidence>
<comment type="similarity">
    <text evidence="9">Belongs to the binding-protein-dependent transport system permease family.</text>
</comment>
<evidence type="ECO:0000256" key="5">
    <source>
        <dbReference type="ARBA" id="ARBA00022856"/>
    </source>
</evidence>
<comment type="caution">
    <text evidence="11">The sequence shown here is derived from an EMBL/GenBank/DDBJ whole genome shotgun (WGS) entry which is preliminary data.</text>
</comment>
<dbReference type="RefSeq" id="WP_150948976.1">
    <property type="nucleotide sequence ID" value="NZ_VCMV01000066.1"/>
</dbReference>
<evidence type="ECO:0000256" key="8">
    <source>
        <dbReference type="ARBA" id="ARBA00023136"/>
    </source>
</evidence>
<feature type="non-terminal residue" evidence="11">
    <location>
        <position position="1"/>
    </location>
</feature>
<dbReference type="InterPro" id="IPR035906">
    <property type="entry name" value="MetI-like_sf"/>
</dbReference>
<gene>
    <name evidence="11" type="ORF">FEZ63_22295</name>
</gene>
<evidence type="ECO:0000256" key="2">
    <source>
        <dbReference type="ARBA" id="ARBA00022448"/>
    </source>
</evidence>
<dbReference type="Pfam" id="PF00528">
    <property type="entry name" value="BPD_transp_1"/>
    <property type="match status" value="1"/>
</dbReference>
<dbReference type="GO" id="GO:0005886">
    <property type="term" value="C:plasma membrane"/>
    <property type="evidence" value="ECO:0007669"/>
    <property type="project" value="UniProtKB-SubCell"/>
</dbReference>
<dbReference type="PROSITE" id="PS50928">
    <property type="entry name" value="ABC_TM1"/>
    <property type="match status" value="1"/>
</dbReference>
<dbReference type="AlphaFoldDB" id="A0A5N3P4G4"/>
<protein>
    <submittedName>
        <fullName evidence="11">ABC transporter permease subunit</fullName>
    </submittedName>
</protein>
<dbReference type="OrthoDB" id="9805884at2"/>
<keyword evidence="6" id="KW-0653">Protein transport</keyword>
<keyword evidence="12" id="KW-1185">Reference proteome</keyword>
<dbReference type="InterPro" id="IPR050366">
    <property type="entry name" value="BP-dependent_transpt_permease"/>
</dbReference>
<dbReference type="Gene3D" id="1.10.3720.10">
    <property type="entry name" value="MetI-like"/>
    <property type="match status" value="1"/>
</dbReference>
<sequence length="67" mass="7202">LRGWTDKILMSFNDALLAFPGILLALGLLAVIGANKYGIILALGLAYTPSVARVVRGTVLSLREKEF</sequence>
<accession>A0A5N3P4G4</accession>
<reference evidence="11 12" key="1">
    <citation type="journal article" date="2019" name="Microorganisms">
        <title>Genome Insights into the Novel Species Microvirga brassicacearum, a Rapeseed Endophyte with Biotechnological Potential.</title>
        <authorList>
            <person name="Jimenez-Gomez A."/>
            <person name="Saati-Santamaria Z."/>
            <person name="Igual J.M."/>
            <person name="Rivas R."/>
            <person name="Mateos P.F."/>
            <person name="Garcia-Fraile P."/>
        </authorList>
    </citation>
    <scope>NUCLEOTIDE SEQUENCE [LARGE SCALE GENOMIC DNA]</scope>
    <source>
        <strain evidence="11 12">CDVBN77</strain>
    </source>
</reference>
<dbReference type="PANTHER" id="PTHR43386:SF1">
    <property type="entry name" value="D,D-DIPEPTIDE TRANSPORT SYSTEM PERMEASE PROTEIN DDPC-RELATED"/>
    <property type="match status" value="1"/>
</dbReference>
<keyword evidence="8 9" id="KW-0472">Membrane</keyword>
<evidence type="ECO:0000313" key="12">
    <source>
        <dbReference type="Proteomes" id="UP000325684"/>
    </source>
</evidence>
<keyword evidence="4 9" id="KW-0812">Transmembrane</keyword>
<keyword evidence="2 9" id="KW-0813">Transport</keyword>
<comment type="caution">
    <text evidence="9">Lacks conserved residue(s) required for the propagation of feature annotation.</text>
</comment>
<organism evidence="11 12">
    <name type="scientific">Microvirga brassicacearum</name>
    <dbReference type="NCBI Taxonomy" id="2580413"/>
    <lineage>
        <taxon>Bacteria</taxon>
        <taxon>Pseudomonadati</taxon>
        <taxon>Pseudomonadota</taxon>
        <taxon>Alphaproteobacteria</taxon>
        <taxon>Hyphomicrobiales</taxon>
        <taxon>Methylobacteriaceae</taxon>
        <taxon>Microvirga</taxon>
    </lineage>
</organism>
<dbReference type="GO" id="GO:0015833">
    <property type="term" value="P:peptide transport"/>
    <property type="evidence" value="ECO:0007669"/>
    <property type="project" value="UniProtKB-KW"/>
</dbReference>
<dbReference type="InterPro" id="IPR000515">
    <property type="entry name" value="MetI-like"/>
</dbReference>
<evidence type="ECO:0000256" key="3">
    <source>
        <dbReference type="ARBA" id="ARBA00022475"/>
    </source>
</evidence>